<feature type="transmembrane region" description="Helical" evidence="6">
    <location>
        <begin position="81"/>
        <end position="102"/>
    </location>
</feature>
<comment type="subcellular location">
    <subcellularLocation>
        <location evidence="1">Cell membrane</location>
        <topology evidence="1">Multi-pass membrane protein</topology>
    </subcellularLocation>
</comment>
<evidence type="ECO:0000256" key="4">
    <source>
        <dbReference type="ARBA" id="ARBA00022989"/>
    </source>
</evidence>
<keyword evidence="2" id="KW-1003">Cell membrane</keyword>
<feature type="transmembrane region" description="Helical" evidence="6">
    <location>
        <begin position="123"/>
        <end position="144"/>
    </location>
</feature>
<organism evidence="7 8">
    <name type="scientific">Streptomyces toxytricini</name>
    <name type="common">Actinomyces toxytricini</name>
    <dbReference type="NCBI Taxonomy" id="67369"/>
    <lineage>
        <taxon>Bacteria</taxon>
        <taxon>Bacillati</taxon>
        <taxon>Actinomycetota</taxon>
        <taxon>Actinomycetes</taxon>
        <taxon>Kitasatosporales</taxon>
        <taxon>Streptomycetaceae</taxon>
        <taxon>Streptomyces</taxon>
    </lineage>
</organism>
<gene>
    <name evidence="7" type="ORF">ACIO7M_13505</name>
</gene>
<keyword evidence="3 6" id="KW-0812">Transmembrane</keyword>
<protein>
    <submittedName>
        <fullName evidence="7">Cytochrome c oxidase assembly protein</fullName>
    </submittedName>
</protein>
<dbReference type="Proteomes" id="UP001617351">
    <property type="component" value="Unassembled WGS sequence"/>
</dbReference>
<evidence type="ECO:0000256" key="3">
    <source>
        <dbReference type="ARBA" id="ARBA00022692"/>
    </source>
</evidence>
<evidence type="ECO:0000256" key="2">
    <source>
        <dbReference type="ARBA" id="ARBA00022475"/>
    </source>
</evidence>
<dbReference type="EMBL" id="JBIUYY010000005">
    <property type="protein sequence ID" value="MFJ2822117.1"/>
    <property type="molecule type" value="Genomic_DNA"/>
</dbReference>
<sequence>MTGAHTHPGAAAGTGVYALAAAAAVLLAAAAYAVAAARLRRRGDGWPRRRDASFAAGAAALAWAALGPLPGEPFTVHICRHLLTGMAAPLLLVLGRPMTLLLRVLPPGRARRALTAAGRSRAAALPVLPPVAALADIGGLWLLHRTPLLAASGERPLLHAAVHAHMFLAGLLFTFAVCRLDPVRRSGGGLGIRGGTLLAAGAAHAVLAKGLYAVPPPGLAVAAGDLRAGAVLMYYGGDAVEIALASVLAVQWYAATGRARRRALRRRTAAVHGAA</sequence>
<feature type="transmembrane region" description="Helical" evidence="6">
    <location>
        <begin position="190"/>
        <end position="212"/>
    </location>
</feature>
<keyword evidence="8" id="KW-1185">Reference proteome</keyword>
<dbReference type="InterPro" id="IPR019108">
    <property type="entry name" value="Caa3_assmbl_CtaG-rel"/>
</dbReference>
<evidence type="ECO:0000313" key="8">
    <source>
        <dbReference type="Proteomes" id="UP001617351"/>
    </source>
</evidence>
<evidence type="ECO:0000256" key="1">
    <source>
        <dbReference type="ARBA" id="ARBA00004651"/>
    </source>
</evidence>
<name>A0ABW8EHK6_STRT5</name>
<dbReference type="RefSeq" id="WP_402380458.1">
    <property type="nucleotide sequence ID" value="NZ_JBIUYY010000005.1"/>
</dbReference>
<feature type="transmembrane region" description="Helical" evidence="6">
    <location>
        <begin position="51"/>
        <end position="69"/>
    </location>
</feature>
<reference evidence="7 8" key="1">
    <citation type="submission" date="2024-10" db="EMBL/GenBank/DDBJ databases">
        <title>The Natural Products Discovery Center: Release of the First 8490 Sequenced Strains for Exploring Actinobacteria Biosynthetic Diversity.</title>
        <authorList>
            <person name="Kalkreuter E."/>
            <person name="Kautsar S.A."/>
            <person name="Yang D."/>
            <person name="Bader C.D."/>
            <person name="Teijaro C.N."/>
            <person name="Fluegel L."/>
            <person name="Davis C.M."/>
            <person name="Simpson J.R."/>
            <person name="Lauterbach L."/>
            <person name="Steele A.D."/>
            <person name="Gui C."/>
            <person name="Meng S."/>
            <person name="Li G."/>
            <person name="Viehrig K."/>
            <person name="Ye F."/>
            <person name="Su P."/>
            <person name="Kiefer A.F."/>
            <person name="Nichols A."/>
            <person name="Cepeda A.J."/>
            <person name="Yan W."/>
            <person name="Fan B."/>
            <person name="Jiang Y."/>
            <person name="Adhikari A."/>
            <person name="Zheng C.-J."/>
            <person name="Schuster L."/>
            <person name="Cowan T.M."/>
            <person name="Smanski M.J."/>
            <person name="Chevrette M.G."/>
            <person name="De Carvalho L.P.S."/>
            <person name="Shen B."/>
        </authorList>
    </citation>
    <scope>NUCLEOTIDE SEQUENCE [LARGE SCALE GENOMIC DNA]</scope>
    <source>
        <strain evidence="7 8">NPDC087220</strain>
    </source>
</reference>
<dbReference type="Pfam" id="PF09678">
    <property type="entry name" value="Caa3_CtaG"/>
    <property type="match status" value="1"/>
</dbReference>
<feature type="transmembrane region" description="Helical" evidence="6">
    <location>
        <begin position="156"/>
        <end position="178"/>
    </location>
</feature>
<evidence type="ECO:0000256" key="6">
    <source>
        <dbReference type="SAM" id="Phobius"/>
    </source>
</evidence>
<evidence type="ECO:0000313" key="7">
    <source>
        <dbReference type="EMBL" id="MFJ2822117.1"/>
    </source>
</evidence>
<keyword evidence="5 6" id="KW-0472">Membrane</keyword>
<evidence type="ECO:0000256" key="5">
    <source>
        <dbReference type="ARBA" id="ARBA00023136"/>
    </source>
</evidence>
<accession>A0ABW8EHK6</accession>
<comment type="caution">
    <text evidence="7">The sequence shown here is derived from an EMBL/GenBank/DDBJ whole genome shotgun (WGS) entry which is preliminary data.</text>
</comment>
<feature type="transmembrane region" description="Helical" evidence="6">
    <location>
        <begin position="16"/>
        <end position="39"/>
    </location>
</feature>
<keyword evidence="4 6" id="KW-1133">Transmembrane helix</keyword>
<feature type="transmembrane region" description="Helical" evidence="6">
    <location>
        <begin position="232"/>
        <end position="255"/>
    </location>
</feature>
<proteinExistence type="predicted"/>